<dbReference type="Proteomes" id="UP001501509">
    <property type="component" value="Unassembled WGS sequence"/>
</dbReference>
<keyword evidence="1" id="KW-0732">Signal</keyword>
<feature type="signal peptide" evidence="1">
    <location>
        <begin position="1"/>
        <end position="23"/>
    </location>
</feature>
<organism evidence="2 3">
    <name type="scientific">Actinomadura fulvescens</name>
    <dbReference type="NCBI Taxonomy" id="46160"/>
    <lineage>
        <taxon>Bacteria</taxon>
        <taxon>Bacillati</taxon>
        <taxon>Actinomycetota</taxon>
        <taxon>Actinomycetes</taxon>
        <taxon>Streptosporangiales</taxon>
        <taxon>Thermomonosporaceae</taxon>
        <taxon>Actinomadura</taxon>
    </lineage>
</organism>
<name>A0ABN3QVH7_9ACTN</name>
<gene>
    <name evidence="2" type="ORF">GCM10010411_89480</name>
</gene>
<sequence>MRMFLPVLVAPMLVGLAVPDAVAGERSRLSGASPFSRCAPGGLDAEKADGAIEPALAADPSDPRRLAAVWPQDHHRGVVLAVTRDGGRTWKRSVVPGLTRCSGGRYDYVDDPMATFTRDGGLVVTGGVTMADHSSSAAVSARSDDGGRTWSGVSVILEEADPLRGGVASGPAVPDPRDADVMYVAGPRFPAAARTRNLGWISRSTDGGRTWQPPRVVVEADEGTMVTGHRLTVLRDGTLLDVHTHIRFRGGPGLSEYTLQAARSTDRGRTWSAPQKIAEMKTKIAIQDPETGDHVSHTTSLLSDVALDPRTGRLYVAWQDARFNGDRVDGIALASSRDGGRTWSEPVKVNRTPTTAPIANQQAFTVSAEVGRDGTLAVSYSDFRHNDPDVPLLTDRWLAHCMALCTSPAAKWREKRLTTSSFDMRQAPRIPDASSPRGFFLGEQMGLVATRHGFASAWAAPDSPNRAAAYFRTTP</sequence>
<protein>
    <submittedName>
        <fullName evidence="2">Sialidase family protein</fullName>
    </submittedName>
</protein>
<accession>A0ABN3QVH7</accession>
<dbReference type="PANTHER" id="PTHR38792:SF3">
    <property type="entry name" value="BNR_ASP-BOX REPEAT DOMAIN PROTEIN (AFU_ORTHOLOGUE AFUA_7G06430)-RELATED"/>
    <property type="match status" value="1"/>
</dbReference>
<keyword evidence="3" id="KW-1185">Reference proteome</keyword>
<reference evidence="2 3" key="1">
    <citation type="journal article" date="2019" name="Int. J. Syst. Evol. Microbiol.">
        <title>The Global Catalogue of Microorganisms (GCM) 10K type strain sequencing project: providing services to taxonomists for standard genome sequencing and annotation.</title>
        <authorList>
            <consortium name="The Broad Institute Genomics Platform"/>
            <consortium name="The Broad Institute Genome Sequencing Center for Infectious Disease"/>
            <person name="Wu L."/>
            <person name="Ma J."/>
        </authorList>
    </citation>
    <scope>NUCLEOTIDE SEQUENCE [LARGE SCALE GENOMIC DNA]</scope>
    <source>
        <strain evidence="2 3">JCM 6833</strain>
    </source>
</reference>
<dbReference type="Gene3D" id="2.120.10.10">
    <property type="match status" value="2"/>
</dbReference>
<dbReference type="RefSeq" id="WP_344548749.1">
    <property type="nucleotide sequence ID" value="NZ_BAAATD010000020.1"/>
</dbReference>
<evidence type="ECO:0000313" key="3">
    <source>
        <dbReference type="Proteomes" id="UP001501509"/>
    </source>
</evidence>
<dbReference type="EMBL" id="BAAATD010000020">
    <property type="protein sequence ID" value="GAA2636350.1"/>
    <property type="molecule type" value="Genomic_DNA"/>
</dbReference>
<feature type="chain" id="PRO_5046530978" evidence="1">
    <location>
        <begin position="24"/>
        <end position="475"/>
    </location>
</feature>
<dbReference type="CDD" id="cd15482">
    <property type="entry name" value="Sialidase_non-viral"/>
    <property type="match status" value="1"/>
</dbReference>
<evidence type="ECO:0000256" key="1">
    <source>
        <dbReference type="SAM" id="SignalP"/>
    </source>
</evidence>
<dbReference type="PANTHER" id="PTHR38792">
    <property type="entry name" value="BNR/ASP-BOX REPEAT DOMAIN PROTEIN (AFU_ORTHOLOGUE AFUA_7G06430)-RELATED"/>
    <property type="match status" value="1"/>
</dbReference>
<proteinExistence type="predicted"/>
<evidence type="ECO:0000313" key="2">
    <source>
        <dbReference type="EMBL" id="GAA2636350.1"/>
    </source>
</evidence>
<comment type="caution">
    <text evidence="2">The sequence shown here is derived from an EMBL/GenBank/DDBJ whole genome shotgun (WGS) entry which is preliminary data.</text>
</comment>
<dbReference type="SUPFAM" id="SSF110296">
    <property type="entry name" value="Oligoxyloglucan reducing end-specific cellobiohydrolase"/>
    <property type="match status" value="1"/>
</dbReference>